<evidence type="ECO:0000256" key="2">
    <source>
        <dbReference type="ARBA" id="ARBA00010742"/>
    </source>
</evidence>
<feature type="signal peptide" evidence="7">
    <location>
        <begin position="1"/>
        <end position="20"/>
    </location>
</feature>
<dbReference type="EMBL" id="JACGDG010000018">
    <property type="protein sequence ID" value="MBA6118008.1"/>
    <property type="molecule type" value="Genomic_DNA"/>
</dbReference>
<keyword evidence="4 7" id="KW-0732">Signal</keyword>
<dbReference type="InterPro" id="IPR001638">
    <property type="entry name" value="Solute-binding_3/MltF_N"/>
</dbReference>
<evidence type="ECO:0000256" key="4">
    <source>
        <dbReference type="ARBA" id="ARBA00022729"/>
    </source>
</evidence>
<dbReference type="NCBIfam" id="TIGR01728">
    <property type="entry name" value="SsuA_fam"/>
    <property type="match status" value="1"/>
</dbReference>
<evidence type="ECO:0000259" key="8">
    <source>
        <dbReference type="SMART" id="SM00062"/>
    </source>
</evidence>
<accession>A0A7W2L3X7</accession>
<dbReference type="AlphaFoldDB" id="A0A7W2L3X7"/>
<dbReference type="FunFam" id="3.40.190.10:FF:000050">
    <property type="entry name" value="Sulfonate ABC transporter substrate-binding protein"/>
    <property type="match status" value="1"/>
</dbReference>
<reference evidence="9 10" key="1">
    <citation type="submission" date="2020-07" db="EMBL/GenBank/DDBJ databases">
        <title>Diversity of carbapenemase encoding genes among Pseudomonas putida group clinical isolates in a tertiary Brazilian hospital.</title>
        <authorList>
            <person name="Alberto-Lei F."/>
            <person name="Nodari C.S."/>
            <person name="Streling A.P."/>
            <person name="Paulino J.T."/>
            <person name="Bessa-Neto F.O."/>
            <person name="Cayo R."/>
            <person name="Gales A.C."/>
        </authorList>
    </citation>
    <scope>NUCLEOTIDE SEQUENCE [LARGE SCALE GENOMIC DNA]</scope>
    <source>
        <strain evidence="9 10">12464</strain>
    </source>
</reference>
<comment type="function">
    <text evidence="5">Part of a binding-protein-dependent transport system for aliphatic sulfonates. Putative binding protein.</text>
</comment>
<dbReference type="Proteomes" id="UP000553948">
    <property type="component" value="Unassembled WGS sequence"/>
</dbReference>
<gene>
    <name evidence="9" type="ORF">H4C47_20015</name>
</gene>
<dbReference type="SMART" id="SM00062">
    <property type="entry name" value="PBPb"/>
    <property type="match status" value="1"/>
</dbReference>
<evidence type="ECO:0000256" key="1">
    <source>
        <dbReference type="ARBA" id="ARBA00004418"/>
    </source>
</evidence>
<evidence type="ECO:0000256" key="6">
    <source>
        <dbReference type="ARBA" id="ARBA00070228"/>
    </source>
</evidence>
<sequence length="308" mass="33391">MIGRIVIALGLALTSALAQATDPQVLRIGYQKSSVNMVLAREHKLLETALPNTQVQWVEFAGGPQLIEALNGGSLDVGNIGDIPPIFAQAAGIDLRYIGVEPSDGRGEAIIVPKGSPVQQLSDLKGKRVALQRGSSAHSLFLKSLLKAGMQLSDVQLVFLPAADARPAFEQGKLDAWVIWDPYYAAALIDGSARLLSDGQDVHPSGTYYIASHAFTAQHGDAIAAVLEALRQAQRISVEQPEASIDSMTRVLGLKREVVERFFEHRYNAPIRPLDDAAIDTQQRIADLFFANRLIPRAVQVGDIVYRP</sequence>
<dbReference type="NCBIfam" id="NF008588">
    <property type="entry name" value="PRK11553.1"/>
    <property type="match status" value="1"/>
</dbReference>
<feature type="domain" description="Solute-binding protein family 3/N-terminal" evidence="8">
    <location>
        <begin position="25"/>
        <end position="246"/>
    </location>
</feature>
<dbReference type="RefSeq" id="WP_054900897.1">
    <property type="nucleotide sequence ID" value="NZ_CP060529.1"/>
</dbReference>
<dbReference type="InterPro" id="IPR015168">
    <property type="entry name" value="SsuA/THI5"/>
</dbReference>
<comment type="caution">
    <text evidence="9">The sequence shown here is derived from an EMBL/GenBank/DDBJ whole genome shotgun (WGS) entry which is preliminary data.</text>
</comment>
<protein>
    <recommendedName>
        <fullName evidence="6">Putative aliphatic sulfonates-binding protein</fullName>
    </recommendedName>
</protein>
<name>A0A7W2L3X7_PSEPU</name>
<dbReference type="GO" id="GO:0042626">
    <property type="term" value="F:ATPase-coupled transmembrane transporter activity"/>
    <property type="evidence" value="ECO:0007669"/>
    <property type="project" value="InterPro"/>
</dbReference>
<comment type="similarity">
    <text evidence="2">Belongs to the bacterial solute-binding protein SsuA/TauA family.</text>
</comment>
<keyword evidence="3" id="KW-0813">Transport</keyword>
<proteinExistence type="inferred from homology"/>
<dbReference type="SUPFAM" id="SSF53850">
    <property type="entry name" value="Periplasmic binding protein-like II"/>
    <property type="match status" value="1"/>
</dbReference>
<comment type="subcellular location">
    <subcellularLocation>
        <location evidence="1">Periplasm</location>
    </subcellularLocation>
</comment>
<dbReference type="GO" id="GO:0042597">
    <property type="term" value="C:periplasmic space"/>
    <property type="evidence" value="ECO:0007669"/>
    <property type="project" value="UniProtKB-SubCell"/>
</dbReference>
<dbReference type="GO" id="GO:0016020">
    <property type="term" value="C:membrane"/>
    <property type="evidence" value="ECO:0007669"/>
    <property type="project" value="InterPro"/>
</dbReference>
<evidence type="ECO:0000313" key="10">
    <source>
        <dbReference type="Proteomes" id="UP000553948"/>
    </source>
</evidence>
<dbReference type="Pfam" id="PF09084">
    <property type="entry name" value="NMT1"/>
    <property type="match status" value="1"/>
</dbReference>
<evidence type="ECO:0000256" key="7">
    <source>
        <dbReference type="SAM" id="SignalP"/>
    </source>
</evidence>
<evidence type="ECO:0000256" key="3">
    <source>
        <dbReference type="ARBA" id="ARBA00022448"/>
    </source>
</evidence>
<dbReference type="Gene3D" id="3.40.190.10">
    <property type="entry name" value="Periplasmic binding protein-like II"/>
    <property type="match status" value="2"/>
</dbReference>
<dbReference type="InterPro" id="IPR010067">
    <property type="entry name" value="ABC_SsuA_sub-bd"/>
</dbReference>
<evidence type="ECO:0000256" key="5">
    <source>
        <dbReference type="ARBA" id="ARBA00055538"/>
    </source>
</evidence>
<dbReference type="PANTHER" id="PTHR30024:SF42">
    <property type="entry name" value="ALIPHATIC SULFONATES-BINDING PROTEIN-RELATED"/>
    <property type="match status" value="1"/>
</dbReference>
<organism evidence="9 10">
    <name type="scientific">Pseudomonas putida</name>
    <name type="common">Arthrobacter siderocapsulatus</name>
    <dbReference type="NCBI Taxonomy" id="303"/>
    <lineage>
        <taxon>Bacteria</taxon>
        <taxon>Pseudomonadati</taxon>
        <taxon>Pseudomonadota</taxon>
        <taxon>Gammaproteobacteria</taxon>
        <taxon>Pseudomonadales</taxon>
        <taxon>Pseudomonadaceae</taxon>
        <taxon>Pseudomonas</taxon>
    </lineage>
</organism>
<evidence type="ECO:0000313" key="9">
    <source>
        <dbReference type="EMBL" id="MBA6118008.1"/>
    </source>
</evidence>
<dbReference type="PANTHER" id="PTHR30024">
    <property type="entry name" value="ALIPHATIC SULFONATES-BINDING PROTEIN-RELATED"/>
    <property type="match status" value="1"/>
</dbReference>
<feature type="chain" id="PRO_5030718116" description="Putative aliphatic sulfonates-binding protein" evidence="7">
    <location>
        <begin position="21"/>
        <end position="308"/>
    </location>
</feature>